<protein>
    <submittedName>
        <fullName evidence="2">cAMP-regulated phosphoprotein 21 isoform X1</fullName>
    </submittedName>
</protein>
<reference evidence="2" key="1">
    <citation type="submission" date="2022-08" db="EMBL/GenBank/DDBJ databases">
        <title>Genome sequencing of akame (Lates japonicus).</title>
        <authorList>
            <person name="Hashiguchi Y."/>
            <person name="Takahashi H."/>
        </authorList>
    </citation>
    <scope>NUCLEOTIDE SEQUENCE</scope>
    <source>
        <strain evidence="2">Kochi</strain>
    </source>
</reference>
<feature type="compositionally biased region" description="Basic and acidic residues" evidence="1">
    <location>
        <begin position="138"/>
        <end position="148"/>
    </location>
</feature>
<name>A0AAD3NBR2_LATJO</name>
<comment type="caution">
    <text evidence="2">The sequence shown here is derived from an EMBL/GenBank/DDBJ whole genome shotgun (WGS) entry which is preliminary data.</text>
</comment>
<feature type="region of interest" description="Disordered" evidence="1">
    <location>
        <begin position="1"/>
        <end position="57"/>
    </location>
</feature>
<feature type="compositionally biased region" description="Polar residues" evidence="1">
    <location>
        <begin position="149"/>
        <end position="158"/>
    </location>
</feature>
<evidence type="ECO:0000313" key="3">
    <source>
        <dbReference type="Proteomes" id="UP001279410"/>
    </source>
</evidence>
<feature type="non-terminal residue" evidence="2">
    <location>
        <position position="183"/>
    </location>
</feature>
<dbReference type="AlphaFoldDB" id="A0AAD3NBR2"/>
<sequence length="183" mass="19891">MDDDVAGTTLPASRPSRANDRVTPFPGRPAASAAPSSKLVGSTSNPSHAAGPSPETDCYFPLTSEESTKRGTVEKANTGGERIIAFLAALWEHGIYDLIIHLRMTEVARKCRCPPKTLSFDARYQLPSSAMSAPCNQRENESLQHDTSPDTNISSSSLDNERTSCKEEEQERSTDPKKHSLSK</sequence>
<feature type="region of interest" description="Disordered" evidence="1">
    <location>
        <begin position="131"/>
        <end position="183"/>
    </location>
</feature>
<organism evidence="2 3">
    <name type="scientific">Lates japonicus</name>
    <name type="common">Japanese lates</name>
    <dbReference type="NCBI Taxonomy" id="270547"/>
    <lineage>
        <taxon>Eukaryota</taxon>
        <taxon>Metazoa</taxon>
        <taxon>Chordata</taxon>
        <taxon>Craniata</taxon>
        <taxon>Vertebrata</taxon>
        <taxon>Euteleostomi</taxon>
        <taxon>Actinopterygii</taxon>
        <taxon>Neopterygii</taxon>
        <taxon>Teleostei</taxon>
        <taxon>Neoteleostei</taxon>
        <taxon>Acanthomorphata</taxon>
        <taxon>Carangaria</taxon>
        <taxon>Carangaria incertae sedis</taxon>
        <taxon>Centropomidae</taxon>
        <taxon>Lates</taxon>
    </lineage>
</organism>
<dbReference type="Proteomes" id="UP001279410">
    <property type="component" value="Unassembled WGS sequence"/>
</dbReference>
<evidence type="ECO:0000256" key="1">
    <source>
        <dbReference type="SAM" id="MobiDB-lite"/>
    </source>
</evidence>
<feature type="compositionally biased region" description="Basic and acidic residues" evidence="1">
    <location>
        <begin position="159"/>
        <end position="183"/>
    </location>
</feature>
<evidence type="ECO:0000313" key="2">
    <source>
        <dbReference type="EMBL" id="GLD69550.1"/>
    </source>
</evidence>
<keyword evidence="3" id="KW-1185">Reference proteome</keyword>
<proteinExistence type="predicted"/>
<accession>A0AAD3NBR2</accession>
<dbReference type="EMBL" id="BRZM01000248">
    <property type="protein sequence ID" value="GLD69550.1"/>
    <property type="molecule type" value="Genomic_DNA"/>
</dbReference>
<gene>
    <name evidence="2" type="ORF">AKAME5_002086400</name>
</gene>